<evidence type="ECO:0000256" key="4">
    <source>
        <dbReference type="ARBA" id="ARBA00023163"/>
    </source>
</evidence>
<evidence type="ECO:0000313" key="6">
    <source>
        <dbReference type="EMBL" id="RBQ14220.1"/>
    </source>
</evidence>
<dbReference type="EMBL" id="QMEY01000036">
    <property type="protein sequence ID" value="RBQ14220.1"/>
    <property type="molecule type" value="Genomic_DNA"/>
</dbReference>
<dbReference type="Proteomes" id="UP000253303">
    <property type="component" value="Unassembled WGS sequence"/>
</dbReference>
<dbReference type="InterPro" id="IPR036390">
    <property type="entry name" value="WH_DNA-bd_sf"/>
</dbReference>
<reference evidence="6 7" key="1">
    <citation type="submission" date="2018-06" db="EMBL/GenBank/DDBJ databases">
        <title>Sphaerisporangium craniellae sp. nov., isolated from a marine sponge in the South China Sea.</title>
        <authorList>
            <person name="Li L."/>
        </authorList>
    </citation>
    <scope>NUCLEOTIDE SEQUENCE [LARGE SCALE GENOMIC DNA]</scope>
    <source>
        <strain evidence="6 7">LHW63015</strain>
    </source>
</reference>
<keyword evidence="2" id="KW-0805">Transcription regulation</keyword>
<dbReference type="SUPFAM" id="SSF46785">
    <property type="entry name" value="Winged helix' DNA-binding domain"/>
    <property type="match status" value="1"/>
</dbReference>
<feature type="domain" description="HTH lysR-type" evidence="5">
    <location>
        <begin position="1"/>
        <end position="58"/>
    </location>
</feature>
<protein>
    <submittedName>
        <fullName evidence="6">LysR family transcriptional regulator</fullName>
    </submittedName>
</protein>
<keyword evidence="4" id="KW-0804">Transcription</keyword>
<name>A0A366LKL9_9ACTN</name>
<dbReference type="OrthoDB" id="3176554at2"/>
<dbReference type="FunFam" id="1.10.10.10:FF:000001">
    <property type="entry name" value="LysR family transcriptional regulator"/>
    <property type="match status" value="1"/>
</dbReference>
<dbReference type="InterPro" id="IPR000847">
    <property type="entry name" value="LysR_HTH_N"/>
</dbReference>
<dbReference type="PROSITE" id="PS50931">
    <property type="entry name" value="HTH_LYSR"/>
    <property type="match status" value="1"/>
</dbReference>
<gene>
    <name evidence="6" type="ORF">DP939_41825</name>
</gene>
<dbReference type="Pfam" id="PF00126">
    <property type="entry name" value="HTH_1"/>
    <property type="match status" value="1"/>
</dbReference>
<keyword evidence="7" id="KW-1185">Reference proteome</keyword>
<dbReference type="AlphaFoldDB" id="A0A366LKL9"/>
<dbReference type="Pfam" id="PF03466">
    <property type="entry name" value="LysR_substrate"/>
    <property type="match status" value="1"/>
</dbReference>
<dbReference type="InterPro" id="IPR036388">
    <property type="entry name" value="WH-like_DNA-bd_sf"/>
</dbReference>
<dbReference type="Gene3D" id="3.40.190.10">
    <property type="entry name" value="Periplasmic binding protein-like II"/>
    <property type="match status" value="2"/>
</dbReference>
<dbReference type="GO" id="GO:0003677">
    <property type="term" value="F:DNA binding"/>
    <property type="evidence" value="ECO:0007669"/>
    <property type="project" value="UniProtKB-KW"/>
</dbReference>
<dbReference type="PANTHER" id="PTHR30346">
    <property type="entry name" value="TRANSCRIPTIONAL DUAL REGULATOR HCAR-RELATED"/>
    <property type="match status" value="1"/>
</dbReference>
<accession>A0A366LKL9</accession>
<comment type="similarity">
    <text evidence="1">Belongs to the LysR transcriptional regulatory family.</text>
</comment>
<dbReference type="PANTHER" id="PTHR30346:SF28">
    <property type="entry name" value="HTH-TYPE TRANSCRIPTIONAL REGULATOR CYNR"/>
    <property type="match status" value="1"/>
</dbReference>
<organism evidence="6 7">
    <name type="scientific">Spongiactinospora rosea</name>
    <dbReference type="NCBI Taxonomy" id="2248750"/>
    <lineage>
        <taxon>Bacteria</taxon>
        <taxon>Bacillati</taxon>
        <taxon>Actinomycetota</taxon>
        <taxon>Actinomycetes</taxon>
        <taxon>Streptosporangiales</taxon>
        <taxon>Streptosporangiaceae</taxon>
        <taxon>Spongiactinospora</taxon>
    </lineage>
</organism>
<dbReference type="RefSeq" id="WP_113986394.1">
    <property type="nucleotide sequence ID" value="NZ_QMEY01000036.1"/>
</dbReference>
<keyword evidence="3" id="KW-0238">DNA-binding</keyword>
<evidence type="ECO:0000256" key="2">
    <source>
        <dbReference type="ARBA" id="ARBA00023015"/>
    </source>
</evidence>
<dbReference type="InterPro" id="IPR005119">
    <property type="entry name" value="LysR_subst-bd"/>
</dbReference>
<dbReference type="GO" id="GO:0032993">
    <property type="term" value="C:protein-DNA complex"/>
    <property type="evidence" value="ECO:0007669"/>
    <property type="project" value="TreeGrafter"/>
</dbReference>
<evidence type="ECO:0000256" key="1">
    <source>
        <dbReference type="ARBA" id="ARBA00009437"/>
    </source>
</evidence>
<dbReference type="PRINTS" id="PR00039">
    <property type="entry name" value="HTHLYSR"/>
</dbReference>
<evidence type="ECO:0000256" key="3">
    <source>
        <dbReference type="ARBA" id="ARBA00023125"/>
    </source>
</evidence>
<dbReference type="SUPFAM" id="SSF53850">
    <property type="entry name" value="Periplasmic binding protein-like II"/>
    <property type="match status" value="1"/>
</dbReference>
<dbReference type="Gene3D" id="1.10.10.10">
    <property type="entry name" value="Winged helix-like DNA-binding domain superfamily/Winged helix DNA-binding domain"/>
    <property type="match status" value="1"/>
</dbReference>
<dbReference type="CDD" id="cd08414">
    <property type="entry name" value="PBP2_LTTR_aromatics_like"/>
    <property type="match status" value="1"/>
</dbReference>
<proteinExistence type="inferred from homology"/>
<sequence length="297" mass="31696">MELRQLAYFVMVAETGGFGRAAERLGIVQPAVSQQVARLERDLGVRLFDRSTRHVRLTEAGERLLGEARAALAAADRVRHVAAGLAEDAESTLRLGTGKTPADRLYPALETLAAAMPRLRVRLVKVGVPERLAGARAGDLDAATVRIIDAAEGLELIPLWSDPLLAALPACHPLATEPVLRLSWLGELPLRLAARKDAPAFHDFVRAACRAAGIDPPPGPRFVNLPDTLLGIAACPPSWTVFYAGSEPPPARTVVYRPLDGVWVTTYLAVPPGPASPQVRHLLDACAEVASLHGRAG</sequence>
<dbReference type="GO" id="GO:0003700">
    <property type="term" value="F:DNA-binding transcription factor activity"/>
    <property type="evidence" value="ECO:0007669"/>
    <property type="project" value="InterPro"/>
</dbReference>
<comment type="caution">
    <text evidence="6">The sequence shown here is derived from an EMBL/GenBank/DDBJ whole genome shotgun (WGS) entry which is preliminary data.</text>
</comment>
<evidence type="ECO:0000313" key="7">
    <source>
        <dbReference type="Proteomes" id="UP000253303"/>
    </source>
</evidence>
<evidence type="ECO:0000259" key="5">
    <source>
        <dbReference type="PROSITE" id="PS50931"/>
    </source>
</evidence>